<dbReference type="CDD" id="cd00821">
    <property type="entry name" value="PH"/>
    <property type="match status" value="1"/>
</dbReference>
<name>A0ABQ6M4Q3_9STRA</name>
<evidence type="ECO:0000256" key="3">
    <source>
        <dbReference type="SAM" id="MobiDB-lite"/>
    </source>
</evidence>
<feature type="region of interest" description="Disordered" evidence="3">
    <location>
        <begin position="814"/>
        <end position="836"/>
    </location>
</feature>
<comment type="caution">
    <text evidence="5">The sequence shown here is derived from an EMBL/GenBank/DDBJ whole genome shotgun (WGS) entry which is preliminary data.</text>
</comment>
<evidence type="ECO:0000313" key="5">
    <source>
        <dbReference type="EMBL" id="GMI19361.1"/>
    </source>
</evidence>
<dbReference type="InterPro" id="IPR011989">
    <property type="entry name" value="ARM-like"/>
</dbReference>
<dbReference type="SUPFAM" id="SSF48371">
    <property type="entry name" value="ARM repeat"/>
    <property type="match status" value="1"/>
</dbReference>
<evidence type="ECO:0000313" key="6">
    <source>
        <dbReference type="Proteomes" id="UP001165060"/>
    </source>
</evidence>
<feature type="compositionally biased region" description="Basic and acidic residues" evidence="3">
    <location>
        <begin position="530"/>
        <end position="545"/>
    </location>
</feature>
<dbReference type="InterPro" id="IPR016024">
    <property type="entry name" value="ARM-type_fold"/>
</dbReference>
<dbReference type="InterPro" id="IPR001849">
    <property type="entry name" value="PH_domain"/>
</dbReference>
<dbReference type="EMBL" id="BRYB01003713">
    <property type="protein sequence ID" value="GMI19361.1"/>
    <property type="molecule type" value="Genomic_DNA"/>
</dbReference>
<feature type="domain" description="PH" evidence="4">
    <location>
        <begin position="892"/>
        <end position="992"/>
    </location>
</feature>
<feature type="region of interest" description="Disordered" evidence="3">
    <location>
        <begin position="487"/>
        <end position="514"/>
    </location>
</feature>
<sequence length="996" mass="106061">MANLGELVKRLGEGDQESRGEAMTELETLTDSKANRVPAFQEIGLVEAVLKVISEDRGTGRTKGCEVIWDLAFAVENKRGLCQKINLLSALVDVVRTDTGQARVNACGVLQNISSAKENMREMFQNEILISALVDVVRTDTGEARVKACGVLMNISAASSNHLDMASNAPLRSTLVALAKDESAGEARTKAIKCIANLAGSASTAPILLGADILPTMMGVVRKAGPDPSKWGGNGSESWALTFLMNIAQADAAVPVLRVKKIYDLLAPLTTQDHYQALKACATLAFVVGGEEDGPTFELLKRSPAATGQLVDVLKNTLNLDGGRGYTYGVYPLHSSLNAVKVLSRSDGFKDFLLSKEVFPLLHRELAEYVENRGGGMAGGGGDDLESACIAIFALFELSHPPSSSSSSATASLDYALSTVATYSDASLTPLVSLLTSFIEKATAAVGTVFYNPTLAIATADSLLTRLNVAKSTAAVEKSRLAWKGVAARRQSRRQSGTASSEPEKKEESQADSEMAAQLLEAQRLLQEQQEKEKLQRAAEKKALADRAASQDAASNAEAERLAKIKEDKEASRDRDTQNQLEVMMKMLADLTVKQDRTLSSVLSTEQNVLEIKATVNETLQSLSNFFTRESDGVPRFILMGPPSSDFAGSVDGKLNQAMAAMTNPTAFAQSFMLQKKTATVHILCAHDLSSVVSFDITEPNKFLQDYAPAIKLSLKALKLVSVGAKLATGLPFPLPSSASLDSFLDSADAMLKKYLTSGDGAKMKKIEASMSKVGCKDGSETWVSNKNIDAFLQSVDGSSAKRDVGDYEIEVRRSISSPPPAPPQTQPQQVAGGGALESKLDSLAAQVAQMSGAAGGSALESKLDSLVAQIARTSSGGVAAAGGVGRVHSEGIILECYLEKKGGGTTMFIGNTSFKQRYFCLFNSGQLTYHDKPGGPPKGTIALQGAFVTKLPGEGEFDIGNANQVFRTFHLRAPTNSAREMWFICLESAGCEVRK</sequence>
<dbReference type="InterPro" id="IPR011993">
    <property type="entry name" value="PH-like_dom_sf"/>
</dbReference>
<dbReference type="Pfam" id="PF00169">
    <property type="entry name" value="PH"/>
    <property type="match status" value="1"/>
</dbReference>
<dbReference type="Proteomes" id="UP001165060">
    <property type="component" value="Unassembled WGS sequence"/>
</dbReference>
<evidence type="ECO:0000256" key="2">
    <source>
        <dbReference type="ARBA" id="ARBA00022737"/>
    </source>
</evidence>
<dbReference type="PANTHER" id="PTHR47249">
    <property type="entry name" value="VACUOLAR PROTEIN 8"/>
    <property type="match status" value="1"/>
</dbReference>
<comment type="similarity">
    <text evidence="1">Belongs to the beta-catenin family.</text>
</comment>
<proteinExistence type="inferred from homology"/>
<feature type="compositionally biased region" description="Low complexity" evidence="3">
    <location>
        <begin position="546"/>
        <end position="557"/>
    </location>
</feature>
<dbReference type="PROSITE" id="PS50003">
    <property type="entry name" value="PH_DOMAIN"/>
    <property type="match status" value="1"/>
</dbReference>
<protein>
    <recommendedName>
        <fullName evidence="4">PH domain-containing protein</fullName>
    </recommendedName>
</protein>
<organism evidence="5 6">
    <name type="scientific">Tetraparma gracilis</name>
    <dbReference type="NCBI Taxonomy" id="2962635"/>
    <lineage>
        <taxon>Eukaryota</taxon>
        <taxon>Sar</taxon>
        <taxon>Stramenopiles</taxon>
        <taxon>Ochrophyta</taxon>
        <taxon>Bolidophyceae</taxon>
        <taxon>Parmales</taxon>
        <taxon>Triparmaceae</taxon>
        <taxon>Tetraparma</taxon>
    </lineage>
</organism>
<dbReference type="SUPFAM" id="SSF50729">
    <property type="entry name" value="PH domain-like"/>
    <property type="match status" value="1"/>
</dbReference>
<keyword evidence="2" id="KW-0677">Repeat</keyword>
<dbReference type="Gene3D" id="1.25.10.10">
    <property type="entry name" value="Leucine-rich Repeat Variant"/>
    <property type="match status" value="1"/>
</dbReference>
<reference evidence="5 6" key="1">
    <citation type="journal article" date="2023" name="Commun. Biol.">
        <title>Genome analysis of Parmales, the sister group of diatoms, reveals the evolutionary specialization of diatoms from phago-mixotrophs to photoautotrophs.</title>
        <authorList>
            <person name="Ban H."/>
            <person name="Sato S."/>
            <person name="Yoshikawa S."/>
            <person name="Yamada K."/>
            <person name="Nakamura Y."/>
            <person name="Ichinomiya M."/>
            <person name="Sato N."/>
            <person name="Blanc-Mathieu R."/>
            <person name="Endo H."/>
            <person name="Kuwata A."/>
            <person name="Ogata H."/>
        </authorList>
    </citation>
    <scope>NUCLEOTIDE SEQUENCE [LARGE SCALE GENOMIC DNA]</scope>
</reference>
<feature type="region of interest" description="Disordered" evidence="3">
    <location>
        <begin position="530"/>
        <end position="559"/>
    </location>
</feature>
<evidence type="ECO:0000256" key="1">
    <source>
        <dbReference type="ARBA" id="ARBA00005462"/>
    </source>
</evidence>
<keyword evidence="6" id="KW-1185">Reference proteome</keyword>
<accession>A0ABQ6M4Q3</accession>
<dbReference type="PANTHER" id="PTHR47249:SF1">
    <property type="entry name" value="VACUOLAR PROTEIN 8"/>
    <property type="match status" value="1"/>
</dbReference>
<dbReference type="InterPro" id="IPR045156">
    <property type="entry name" value="Vac8"/>
</dbReference>
<gene>
    <name evidence="5" type="ORF">TeGR_g2703</name>
</gene>
<dbReference type="Gene3D" id="2.30.29.30">
    <property type="entry name" value="Pleckstrin-homology domain (PH domain)/Phosphotyrosine-binding domain (PTB)"/>
    <property type="match status" value="1"/>
</dbReference>
<evidence type="ECO:0000259" key="4">
    <source>
        <dbReference type="PROSITE" id="PS50003"/>
    </source>
</evidence>
<dbReference type="SMART" id="SM00233">
    <property type="entry name" value="PH"/>
    <property type="match status" value="1"/>
</dbReference>